<feature type="region of interest" description="Disordered" evidence="5">
    <location>
        <begin position="269"/>
        <end position="325"/>
    </location>
</feature>
<feature type="compositionally biased region" description="Polar residues" evidence="5">
    <location>
        <begin position="17"/>
        <end position="27"/>
    </location>
</feature>
<gene>
    <name evidence="7" type="primary">osmV_2</name>
    <name evidence="7" type="ORF">CIB50_0001069</name>
</gene>
<dbReference type="GO" id="GO:0005524">
    <property type="term" value="F:ATP binding"/>
    <property type="evidence" value="ECO:0007669"/>
    <property type="project" value="UniProtKB-KW"/>
</dbReference>
<dbReference type="EMBL" id="CP059343">
    <property type="protein sequence ID" value="QMS56365.1"/>
    <property type="molecule type" value="Genomic_DNA"/>
</dbReference>
<comment type="similarity">
    <text evidence="1">Belongs to the ABC transporter superfamily.</text>
</comment>
<accession>A0A7D7KYJ5</accession>
<dbReference type="Proteomes" id="UP000216825">
    <property type="component" value="Chromosome"/>
</dbReference>
<evidence type="ECO:0000256" key="1">
    <source>
        <dbReference type="ARBA" id="ARBA00005417"/>
    </source>
</evidence>
<feature type="domain" description="ABC transporter" evidence="6">
    <location>
        <begin position="52"/>
        <end position="288"/>
    </location>
</feature>
<evidence type="ECO:0000256" key="3">
    <source>
        <dbReference type="ARBA" id="ARBA00022741"/>
    </source>
</evidence>
<dbReference type="PANTHER" id="PTHR43117:SF4">
    <property type="entry name" value="OSMOPROTECTANT IMPORT ATP-BINDING PROTEIN OSMV"/>
    <property type="match status" value="1"/>
</dbReference>
<evidence type="ECO:0000259" key="6">
    <source>
        <dbReference type="PROSITE" id="PS50893"/>
    </source>
</evidence>
<reference evidence="7 8" key="2">
    <citation type="submission" date="2020-07" db="EMBL/GenBank/DDBJ databases">
        <title>Genome of starter culture bacteria Kocuria salsicia reveals its technological properties and safety for usage in meat industry.</title>
        <authorList>
            <person name="Michael M."/>
            <person name="Konstantin K."/>
            <person name="Evgenii K."/>
            <person name="Galina S."/>
            <person name="Oksana K."/>
            <person name="Andrei L."/>
        </authorList>
    </citation>
    <scope>NUCLEOTIDE SEQUENCE [LARGE SCALE GENOMIC DNA]</scope>
    <source>
        <strain evidence="7 8">80</strain>
    </source>
</reference>
<protein>
    <submittedName>
        <fullName evidence="7">Osmoprotectant import ATP-binding protein OsmV</fullName>
        <ecNumber evidence="7">3.6.3.-</ecNumber>
    </submittedName>
</protein>
<dbReference type="EC" id="3.6.3.-" evidence="7"/>
<keyword evidence="8" id="KW-1185">Reference proteome</keyword>
<dbReference type="Gene3D" id="3.40.50.300">
    <property type="entry name" value="P-loop containing nucleotide triphosphate hydrolases"/>
    <property type="match status" value="1"/>
</dbReference>
<evidence type="ECO:0000313" key="7">
    <source>
        <dbReference type="EMBL" id="QMS56365.1"/>
    </source>
</evidence>
<evidence type="ECO:0000256" key="2">
    <source>
        <dbReference type="ARBA" id="ARBA00022448"/>
    </source>
</evidence>
<keyword evidence="4 7" id="KW-0067">ATP-binding</keyword>
<keyword evidence="3" id="KW-0547">Nucleotide-binding</keyword>
<reference evidence="8" key="1">
    <citation type="submission" date="2017-08" db="EMBL/GenBank/DDBJ databases">
        <title>Draft Genome Sequence of Kocuria varians 80.</title>
        <authorList>
            <person name="Minaev M."/>
            <person name="Kurbakov K.A."/>
            <person name="Solodovnikova G.I."/>
            <person name="Kuznetsova O.A."/>
            <person name="Lisitsyn A.B."/>
        </authorList>
    </citation>
    <scope>NUCLEOTIDE SEQUENCE [LARGE SCALE GENOMIC DNA]</scope>
    <source>
        <strain evidence="8">80</strain>
    </source>
</reference>
<dbReference type="AlphaFoldDB" id="A0A7D7KYJ5"/>
<keyword evidence="7" id="KW-0378">Hydrolase</keyword>
<feature type="region of interest" description="Disordered" evidence="5">
    <location>
        <begin position="1"/>
        <end position="45"/>
    </location>
</feature>
<dbReference type="Pfam" id="PF00005">
    <property type="entry name" value="ABC_tran"/>
    <property type="match status" value="1"/>
</dbReference>
<feature type="compositionally biased region" description="Low complexity" evidence="5">
    <location>
        <begin position="304"/>
        <end position="325"/>
    </location>
</feature>
<keyword evidence="2" id="KW-0813">Transport</keyword>
<dbReference type="GO" id="GO:0016887">
    <property type="term" value="F:ATP hydrolysis activity"/>
    <property type="evidence" value="ECO:0007669"/>
    <property type="project" value="InterPro"/>
</dbReference>
<sequence>MGEPAVDPTPRAAVSYPATSYPATSSPGERAVPAAREVRGTPAPREVRGAAVLPRRVTKQYPGQSRAAVGGLTLEVPAGDVVTLVGPPGCGKTTVLRMVNRLLDPSSGSVLLDGEDVAGMDERALRRGIGFMLRTGGLFPHMTVAANTALVPRMLGWPRRRTAARVAEVLELVGLDPATDGRRHPAELSPGQHERAGLARALAAEPRVLLLDDPFGAVDPATRHTLQRDLLGIQRRLGLTVVCATGDLTEATTLGDRVAVLDRGARLVRYDTPDRQQPAPAGDAAERLRATDGPARGGTGGLGESSEAGDSGEASEAGETGEWWT</sequence>
<evidence type="ECO:0000313" key="8">
    <source>
        <dbReference type="Proteomes" id="UP000216825"/>
    </source>
</evidence>
<proteinExistence type="inferred from homology"/>
<dbReference type="SUPFAM" id="SSF52540">
    <property type="entry name" value="P-loop containing nucleoside triphosphate hydrolases"/>
    <property type="match status" value="1"/>
</dbReference>
<dbReference type="PROSITE" id="PS50893">
    <property type="entry name" value="ABC_TRANSPORTER_2"/>
    <property type="match status" value="1"/>
</dbReference>
<dbReference type="RefSeq" id="WP_258924214.1">
    <property type="nucleotide sequence ID" value="NZ_CP059343.1"/>
</dbReference>
<evidence type="ECO:0000256" key="5">
    <source>
        <dbReference type="SAM" id="MobiDB-lite"/>
    </source>
</evidence>
<organism evidence="7 8">
    <name type="scientific">Kocuria varians</name>
    <name type="common">Micrococcus varians</name>
    <dbReference type="NCBI Taxonomy" id="1272"/>
    <lineage>
        <taxon>Bacteria</taxon>
        <taxon>Bacillati</taxon>
        <taxon>Actinomycetota</taxon>
        <taxon>Actinomycetes</taxon>
        <taxon>Micrococcales</taxon>
        <taxon>Micrococcaceae</taxon>
        <taxon>Kocuria</taxon>
    </lineage>
</organism>
<name>A0A7D7KYJ5_KOCVA</name>
<dbReference type="SMART" id="SM00382">
    <property type="entry name" value="AAA"/>
    <property type="match status" value="1"/>
</dbReference>
<dbReference type="KEGG" id="kvr:CIB50_0001069"/>
<dbReference type="InterPro" id="IPR003439">
    <property type="entry name" value="ABC_transporter-like_ATP-bd"/>
</dbReference>
<evidence type="ECO:0000256" key="4">
    <source>
        <dbReference type="ARBA" id="ARBA00022840"/>
    </source>
</evidence>
<dbReference type="InterPro" id="IPR027417">
    <property type="entry name" value="P-loop_NTPase"/>
</dbReference>
<dbReference type="PANTHER" id="PTHR43117">
    <property type="entry name" value="OSMOPROTECTANT IMPORT ATP-BINDING PROTEIN OSMV"/>
    <property type="match status" value="1"/>
</dbReference>
<dbReference type="InterPro" id="IPR003593">
    <property type="entry name" value="AAA+_ATPase"/>
</dbReference>